<feature type="transmembrane region" description="Helical" evidence="6">
    <location>
        <begin position="163"/>
        <end position="185"/>
    </location>
</feature>
<gene>
    <name evidence="7" type="ORF">G5A70_09880</name>
</gene>
<evidence type="ECO:0000256" key="1">
    <source>
        <dbReference type="ARBA" id="ARBA00004141"/>
    </source>
</evidence>
<feature type="transmembrane region" description="Helical" evidence="6">
    <location>
        <begin position="387"/>
        <end position="407"/>
    </location>
</feature>
<evidence type="ECO:0000256" key="2">
    <source>
        <dbReference type="ARBA" id="ARBA00022692"/>
    </source>
</evidence>
<evidence type="ECO:0000313" key="7">
    <source>
        <dbReference type="EMBL" id="NSJ86470.1"/>
    </source>
</evidence>
<feature type="transmembrane region" description="Helical" evidence="6">
    <location>
        <begin position="138"/>
        <end position="157"/>
    </location>
</feature>
<feature type="transmembrane region" description="Helical" evidence="6">
    <location>
        <begin position="106"/>
        <end position="126"/>
    </location>
</feature>
<keyword evidence="4 6" id="KW-1133">Transmembrane helix</keyword>
<dbReference type="RefSeq" id="WP_173749486.1">
    <property type="nucleotide sequence ID" value="NZ_JAAITA010000012.1"/>
</dbReference>
<comment type="caution">
    <text evidence="7">The sequence shown here is derived from an EMBL/GenBank/DDBJ whole genome shotgun (WGS) entry which is preliminary data.</text>
</comment>
<reference evidence="7 8" key="1">
    <citation type="journal article" date="2020" name="Cell Host Microbe">
        <title>Functional and Genomic Variation between Human-Derived Isolates of Lachnospiraceae Reveals Inter- and Intra-Species Diversity.</title>
        <authorList>
            <person name="Sorbara M.T."/>
            <person name="Littmann E.R."/>
            <person name="Fontana E."/>
            <person name="Moody T.U."/>
            <person name="Kohout C.E."/>
            <person name="Gjonbalaj M."/>
            <person name="Eaton V."/>
            <person name="Seok R."/>
            <person name="Leiner I.M."/>
            <person name="Pamer E.G."/>
        </authorList>
    </citation>
    <scope>NUCLEOTIDE SEQUENCE [LARGE SCALE GENOMIC DNA]</scope>
    <source>
        <strain evidence="7 8">MSK.15.26</strain>
    </source>
</reference>
<keyword evidence="2 6" id="KW-0812">Transmembrane</keyword>
<feature type="transmembrane region" description="Helical" evidence="6">
    <location>
        <begin position="73"/>
        <end position="94"/>
    </location>
</feature>
<sequence length="430" mass="47908">MEEYLQKVLEQIRCKQARKMVEEELRGHLEEQISDNLLEGMDRDEAVKRAVEDMGSPVETGISLDALHRPQMCWSMIILIGFISFLGIVIQTVIGKSDGTLGNSHIIRYIFHVVLGFGLMLGVYRLDYSFLGKYAKFLAGLGGLFLFLQAEFFPVSVNGANSWITLPGIGTFSISSMLYLAIPLYGGILYQYYGQGIRGIGKCLLWLLIPVYLAYRMPHLFQAGFLFLVEGVLLSYAVWKGWFQVKRGVFLGMFWGITLALPAGIAVLGVKLHWFAPYQIDRIQYYLGRLGHISGFSTEVIRENGRYDVVQFLSASYGVIAAVVVVAMVLILAMKGLHVAKKQKNQLGMMIGYAGALFFLFMTLFHIGEAAGFFPGTTSFLPFLSSGGSNLLVSYVVLGLLLSVYRYQNLLPAEQKKTVVHKRTGGFCKS</sequence>
<evidence type="ECO:0000313" key="8">
    <source>
        <dbReference type="Proteomes" id="UP000822142"/>
    </source>
</evidence>
<organism evidence="7 8">
    <name type="scientific">Blautia hansenii</name>
    <name type="common">Ruminococcus hansenii</name>
    <dbReference type="NCBI Taxonomy" id="1322"/>
    <lineage>
        <taxon>Bacteria</taxon>
        <taxon>Bacillati</taxon>
        <taxon>Bacillota</taxon>
        <taxon>Clostridia</taxon>
        <taxon>Lachnospirales</taxon>
        <taxon>Lachnospiraceae</taxon>
        <taxon>Blautia</taxon>
    </lineage>
</organism>
<feature type="transmembrane region" description="Helical" evidence="6">
    <location>
        <begin position="197"/>
        <end position="215"/>
    </location>
</feature>
<dbReference type="NCBIfam" id="NF038403">
    <property type="entry name" value="perm_prefix_1"/>
    <property type="match status" value="1"/>
</dbReference>
<dbReference type="InterPro" id="IPR047928">
    <property type="entry name" value="Perm_prefix_1"/>
</dbReference>
<evidence type="ECO:0000256" key="6">
    <source>
        <dbReference type="SAM" id="Phobius"/>
    </source>
</evidence>
<evidence type="ECO:0000256" key="3">
    <source>
        <dbReference type="ARBA" id="ARBA00022960"/>
    </source>
</evidence>
<feature type="transmembrane region" description="Helical" evidence="6">
    <location>
        <begin position="221"/>
        <end position="239"/>
    </location>
</feature>
<name>A0ABX2I8Z3_BLAHA</name>
<keyword evidence="3" id="KW-0133">Cell shape</keyword>
<keyword evidence="5 6" id="KW-0472">Membrane</keyword>
<protein>
    <submittedName>
        <fullName evidence="7">FtsW/RodA/SpoVE family cell cycle protein</fullName>
    </submittedName>
</protein>
<dbReference type="EMBL" id="JAAITA010000012">
    <property type="protein sequence ID" value="NSJ86470.1"/>
    <property type="molecule type" value="Genomic_DNA"/>
</dbReference>
<evidence type="ECO:0000256" key="5">
    <source>
        <dbReference type="ARBA" id="ARBA00023136"/>
    </source>
</evidence>
<comment type="subcellular location">
    <subcellularLocation>
        <location evidence="1">Membrane</location>
        <topology evidence="1">Multi-pass membrane protein</topology>
    </subcellularLocation>
</comment>
<keyword evidence="8" id="KW-1185">Reference proteome</keyword>
<feature type="transmembrane region" description="Helical" evidence="6">
    <location>
        <begin position="346"/>
        <end position="367"/>
    </location>
</feature>
<accession>A0ABX2I8Z3</accession>
<dbReference type="Proteomes" id="UP000822142">
    <property type="component" value="Unassembled WGS sequence"/>
</dbReference>
<dbReference type="PANTHER" id="PTHR30474">
    <property type="entry name" value="CELL CYCLE PROTEIN"/>
    <property type="match status" value="1"/>
</dbReference>
<feature type="transmembrane region" description="Helical" evidence="6">
    <location>
        <begin position="251"/>
        <end position="270"/>
    </location>
</feature>
<dbReference type="Pfam" id="PF01098">
    <property type="entry name" value="FTSW_RODA_SPOVE"/>
    <property type="match status" value="2"/>
</dbReference>
<dbReference type="InterPro" id="IPR001182">
    <property type="entry name" value="FtsW/RodA"/>
</dbReference>
<evidence type="ECO:0000256" key="4">
    <source>
        <dbReference type="ARBA" id="ARBA00022989"/>
    </source>
</evidence>
<proteinExistence type="predicted"/>
<feature type="transmembrane region" description="Helical" evidence="6">
    <location>
        <begin position="312"/>
        <end position="334"/>
    </location>
</feature>